<protein>
    <submittedName>
        <fullName evidence="2">tRNA threonylcarbamoyl adenosine modification protein YeaZ</fullName>
    </submittedName>
</protein>
<dbReference type="AlphaFoldDB" id="A0A1M6BBL0"/>
<dbReference type="InterPro" id="IPR000905">
    <property type="entry name" value="Gcp-like_dom"/>
</dbReference>
<keyword evidence="3" id="KW-1185">Reference proteome</keyword>
<dbReference type="Gene3D" id="3.30.420.40">
    <property type="match status" value="2"/>
</dbReference>
<dbReference type="RefSeq" id="WP_073003812.1">
    <property type="nucleotide sequence ID" value="NZ_FQZO01000001.1"/>
</dbReference>
<evidence type="ECO:0000313" key="2">
    <source>
        <dbReference type="EMBL" id="SHI46141.1"/>
    </source>
</evidence>
<dbReference type="GO" id="GO:0002949">
    <property type="term" value="P:tRNA threonylcarbamoyladenosine modification"/>
    <property type="evidence" value="ECO:0007669"/>
    <property type="project" value="InterPro"/>
</dbReference>
<dbReference type="SUPFAM" id="SSF53067">
    <property type="entry name" value="Actin-like ATPase domain"/>
    <property type="match status" value="2"/>
</dbReference>
<sequence length="233" mass="25627">MKVLSIESSGETASVALVSEEGTLGEFNLNYKKQHSVLLMPMLQTLLKDLNISIEEIDGFTVSKGPGSFTGLRIGMATVKGLSMGSGKPCVSVSSLDALAYNIFTQSGIICSMMDALRNNVYSCIYTYENGELKPLTEYMALSLEELVEILTKYNEKIHFVGDGALLHSDYLKANFKDSIFAPKHLNFPRASALGELGLKELLKGNHDSLNISAPIYLRKPQAEREYDKKMGK</sequence>
<evidence type="ECO:0000313" key="3">
    <source>
        <dbReference type="Proteomes" id="UP000184080"/>
    </source>
</evidence>
<feature type="domain" description="Gcp-like" evidence="1">
    <location>
        <begin position="32"/>
        <end position="226"/>
    </location>
</feature>
<dbReference type="Pfam" id="PF00814">
    <property type="entry name" value="TsaD"/>
    <property type="match status" value="1"/>
</dbReference>
<name>A0A1M6BBL0_9CLOT</name>
<dbReference type="GO" id="GO:0005829">
    <property type="term" value="C:cytosol"/>
    <property type="evidence" value="ECO:0007669"/>
    <property type="project" value="TreeGrafter"/>
</dbReference>
<dbReference type="Proteomes" id="UP000184080">
    <property type="component" value="Unassembled WGS sequence"/>
</dbReference>
<dbReference type="EMBL" id="FQZO01000001">
    <property type="protein sequence ID" value="SHI46141.1"/>
    <property type="molecule type" value="Genomic_DNA"/>
</dbReference>
<evidence type="ECO:0000259" key="1">
    <source>
        <dbReference type="Pfam" id="PF00814"/>
    </source>
</evidence>
<dbReference type="PANTHER" id="PTHR11735">
    <property type="entry name" value="TRNA N6-ADENOSINE THREONYLCARBAMOYLTRANSFERASE"/>
    <property type="match status" value="1"/>
</dbReference>
<reference evidence="2 3" key="1">
    <citation type="submission" date="2016-11" db="EMBL/GenBank/DDBJ databases">
        <authorList>
            <person name="Jaros S."/>
            <person name="Januszkiewicz K."/>
            <person name="Wedrychowicz H."/>
        </authorList>
    </citation>
    <scope>NUCLEOTIDE SEQUENCE [LARGE SCALE GENOMIC DNA]</scope>
    <source>
        <strain evidence="2 3">DSM 21864</strain>
    </source>
</reference>
<accession>A0A1M6BBL0</accession>
<dbReference type="STRING" id="1121298.SAMN05444401_0704"/>
<gene>
    <name evidence="2" type="ORF">SAMN05444401_0704</name>
</gene>
<dbReference type="NCBIfam" id="TIGR03725">
    <property type="entry name" value="T6A_YeaZ"/>
    <property type="match status" value="1"/>
</dbReference>
<dbReference type="OrthoDB" id="9784166at2"/>
<dbReference type="CDD" id="cd24032">
    <property type="entry name" value="ASKHA_NBD_TsaB"/>
    <property type="match status" value="1"/>
</dbReference>
<dbReference type="InterPro" id="IPR022496">
    <property type="entry name" value="T6A_TsaB"/>
</dbReference>
<proteinExistence type="predicted"/>
<dbReference type="PANTHER" id="PTHR11735:SF11">
    <property type="entry name" value="TRNA THREONYLCARBAMOYLADENOSINE BIOSYNTHESIS PROTEIN TSAB"/>
    <property type="match status" value="1"/>
</dbReference>
<organism evidence="2 3">
    <name type="scientific">Clostridium amylolyticum</name>
    <dbReference type="NCBI Taxonomy" id="1121298"/>
    <lineage>
        <taxon>Bacteria</taxon>
        <taxon>Bacillati</taxon>
        <taxon>Bacillota</taxon>
        <taxon>Clostridia</taxon>
        <taxon>Eubacteriales</taxon>
        <taxon>Clostridiaceae</taxon>
        <taxon>Clostridium</taxon>
    </lineage>
</organism>
<dbReference type="InterPro" id="IPR043129">
    <property type="entry name" value="ATPase_NBD"/>
</dbReference>